<reference evidence="6" key="1">
    <citation type="submission" date="2021-01" db="EMBL/GenBank/DDBJ databases">
        <title>Whole genome shotgun sequence of Actinoplanes ferrugineus NBRC 15555.</title>
        <authorList>
            <person name="Komaki H."/>
            <person name="Tamura T."/>
        </authorList>
    </citation>
    <scope>NUCLEOTIDE SEQUENCE</scope>
    <source>
        <strain evidence="6">NBRC 15555</strain>
    </source>
</reference>
<evidence type="ECO:0000256" key="2">
    <source>
        <dbReference type="ARBA" id="ARBA00023002"/>
    </source>
</evidence>
<feature type="domain" description="Aldehyde dehydrogenase" evidence="5">
    <location>
        <begin position="23"/>
        <end position="483"/>
    </location>
</feature>
<sequence length="487" mass="50718">MAGRRAPDHAGVVETELFIAGKWVPASSGARFDVLDPATGDVLASVADANEADAMSAVDAAAAAAKAWAATPPRVRGEALRRAFELMTERADELAKLISLENGKALTDAKGEVTYAAEFFRWFAEEAVRGEGIVSTAPSGANRILVVRQPVGVCVLVTPWNFPAAMATRKIGPALAAGCTVILKPASDTPLTALAMAAILAEAGVPDGVVNVLPSRSSGKVVSKMLADPRVRKVSFTGSTEVGRVLLAQAAENVVNTSMELGGNAPFVVFADADLDAALDGAMIAKMRNGGEACTAANRFYVEEPIAEEFSRRLAERMSSLVVGPGTDEKTQVGPLVNEDTVAKVDSLVRDAVQGGAKVVTGGTRPAGPGFYYPPTVLTGLTGDAPILKEEIFGPVAPIVTFTSEDEAVRYANDTEFGLVAYVFTGNLARGLRVSEAIEAGMVGLNRGLVSDPAAPFGGVKQSGVGREGGHEGLLEYLESKYIAVNW</sequence>
<dbReference type="FunFam" id="3.40.605.10:FF:000005">
    <property type="entry name" value="Succinate-semialdehyde dehydrogenase I"/>
    <property type="match status" value="1"/>
</dbReference>
<dbReference type="SUPFAM" id="SSF53720">
    <property type="entry name" value="ALDH-like"/>
    <property type="match status" value="1"/>
</dbReference>
<dbReference type="FunFam" id="3.40.605.10:FF:000026">
    <property type="entry name" value="Aldehyde dehydrogenase, putative"/>
    <property type="match status" value="1"/>
</dbReference>
<dbReference type="InterPro" id="IPR015590">
    <property type="entry name" value="Aldehyde_DH_dom"/>
</dbReference>
<dbReference type="PROSITE" id="PS00687">
    <property type="entry name" value="ALDEHYDE_DEHYDR_GLU"/>
    <property type="match status" value="1"/>
</dbReference>
<organism evidence="6 7">
    <name type="scientific">Paractinoplanes ferrugineus</name>
    <dbReference type="NCBI Taxonomy" id="113564"/>
    <lineage>
        <taxon>Bacteria</taxon>
        <taxon>Bacillati</taxon>
        <taxon>Actinomycetota</taxon>
        <taxon>Actinomycetes</taxon>
        <taxon>Micromonosporales</taxon>
        <taxon>Micromonosporaceae</taxon>
        <taxon>Paractinoplanes</taxon>
    </lineage>
</organism>
<proteinExistence type="inferred from homology"/>
<dbReference type="PANTHER" id="PTHR43353:SF5">
    <property type="entry name" value="SUCCINATE-SEMIALDEHYDE DEHYDROGENASE, MITOCHONDRIAL"/>
    <property type="match status" value="1"/>
</dbReference>
<evidence type="ECO:0000256" key="1">
    <source>
        <dbReference type="ARBA" id="ARBA00009986"/>
    </source>
</evidence>
<evidence type="ECO:0000259" key="5">
    <source>
        <dbReference type="Pfam" id="PF00171"/>
    </source>
</evidence>
<feature type="active site" evidence="3">
    <location>
        <position position="260"/>
    </location>
</feature>
<keyword evidence="2 4" id="KW-0560">Oxidoreductase</keyword>
<dbReference type="Pfam" id="PF00171">
    <property type="entry name" value="Aldedh"/>
    <property type="match status" value="1"/>
</dbReference>
<dbReference type="Gene3D" id="3.40.605.10">
    <property type="entry name" value="Aldehyde Dehydrogenase, Chain A, domain 1"/>
    <property type="match status" value="1"/>
</dbReference>
<dbReference type="EMBL" id="BOMM01000045">
    <property type="protein sequence ID" value="GIE12975.1"/>
    <property type="molecule type" value="Genomic_DNA"/>
</dbReference>
<keyword evidence="7" id="KW-1185">Reference proteome</keyword>
<evidence type="ECO:0000256" key="4">
    <source>
        <dbReference type="RuleBase" id="RU003345"/>
    </source>
</evidence>
<dbReference type="InterPro" id="IPR016163">
    <property type="entry name" value="Ald_DH_C"/>
</dbReference>
<dbReference type="InterPro" id="IPR016162">
    <property type="entry name" value="Ald_DH_N"/>
</dbReference>
<evidence type="ECO:0000313" key="6">
    <source>
        <dbReference type="EMBL" id="GIE12975.1"/>
    </source>
</evidence>
<dbReference type="PANTHER" id="PTHR43353">
    <property type="entry name" value="SUCCINATE-SEMIALDEHYDE DEHYDROGENASE, MITOCHONDRIAL"/>
    <property type="match status" value="1"/>
</dbReference>
<comment type="similarity">
    <text evidence="1 4">Belongs to the aldehyde dehydrogenase family.</text>
</comment>
<dbReference type="InterPro" id="IPR050740">
    <property type="entry name" value="Aldehyde_DH_Superfamily"/>
</dbReference>
<dbReference type="Gene3D" id="3.40.309.10">
    <property type="entry name" value="Aldehyde Dehydrogenase, Chain A, domain 2"/>
    <property type="match status" value="1"/>
</dbReference>
<evidence type="ECO:0000313" key="7">
    <source>
        <dbReference type="Proteomes" id="UP000598174"/>
    </source>
</evidence>
<comment type="caution">
    <text evidence="6">The sequence shown here is derived from an EMBL/GenBank/DDBJ whole genome shotgun (WGS) entry which is preliminary data.</text>
</comment>
<protein>
    <submittedName>
        <fullName evidence="6">NAD-dependent succinate-semialdehyde dehydrogenase</fullName>
    </submittedName>
</protein>
<dbReference type="InterPro" id="IPR016161">
    <property type="entry name" value="Ald_DH/histidinol_DH"/>
</dbReference>
<dbReference type="GO" id="GO:0004777">
    <property type="term" value="F:succinate-semialdehyde dehydrogenase (NAD+) activity"/>
    <property type="evidence" value="ECO:0007669"/>
    <property type="project" value="TreeGrafter"/>
</dbReference>
<dbReference type="CDD" id="cd07103">
    <property type="entry name" value="ALDH_F5_SSADH_GabD"/>
    <property type="match status" value="1"/>
</dbReference>
<dbReference type="InterPro" id="IPR029510">
    <property type="entry name" value="Ald_DH_CS_GLU"/>
</dbReference>
<dbReference type="Proteomes" id="UP000598174">
    <property type="component" value="Unassembled WGS sequence"/>
</dbReference>
<evidence type="ECO:0000256" key="3">
    <source>
        <dbReference type="PROSITE-ProRule" id="PRU10007"/>
    </source>
</evidence>
<gene>
    <name evidence="6" type="ORF">Afe05nite_48150</name>
</gene>
<accession>A0A919MHT5</accession>
<dbReference type="GO" id="GO:0009450">
    <property type="term" value="P:gamma-aminobutyric acid catabolic process"/>
    <property type="evidence" value="ECO:0007669"/>
    <property type="project" value="TreeGrafter"/>
</dbReference>
<name>A0A919MHT5_9ACTN</name>
<dbReference type="FunFam" id="3.40.309.10:FF:000004">
    <property type="entry name" value="Succinate-semialdehyde dehydrogenase I"/>
    <property type="match status" value="1"/>
</dbReference>
<dbReference type="AlphaFoldDB" id="A0A919MHT5"/>